<name>A0A5C4JFJ8_9ACTN</name>
<evidence type="ECO:0000313" key="13">
    <source>
        <dbReference type="EMBL" id="TMR02721.1"/>
    </source>
</evidence>
<proteinExistence type="predicted"/>
<comment type="caution">
    <text evidence="13">The sequence shown here is derived from an EMBL/GenBank/DDBJ whole genome shotgun (WGS) entry which is preliminary data.</text>
</comment>
<organism evidence="13 14">
    <name type="scientific">Actinomadura soli</name>
    <dbReference type="NCBI Taxonomy" id="2508997"/>
    <lineage>
        <taxon>Bacteria</taxon>
        <taxon>Bacillati</taxon>
        <taxon>Actinomycetota</taxon>
        <taxon>Actinomycetes</taxon>
        <taxon>Streptosporangiales</taxon>
        <taxon>Thermomonosporaceae</taxon>
        <taxon>Actinomadura</taxon>
    </lineage>
</organism>
<dbReference type="Gene3D" id="1.20.5.1930">
    <property type="match status" value="1"/>
</dbReference>
<dbReference type="OrthoDB" id="227596at2"/>
<dbReference type="InterPro" id="IPR011712">
    <property type="entry name" value="Sig_transdc_His_kin_sub3_dim/P"/>
</dbReference>
<evidence type="ECO:0000256" key="3">
    <source>
        <dbReference type="ARBA" id="ARBA00022553"/>
    </source>
</evidence>
<evidence type="ECO:0000256" key="5">
    <source>
        <dbReference type="ARBA" id="ARBA00022741"/>
    </source>
</evidence>
<keyword evidence="5" id="KW-0547">Nucleotide-binding</keyword>
<dbReference type="CDD" id="cd16917">
    <property type="entry name" value="HATPase_UhpB-NarQ-NarX-like"/>
    <property type="match status" value="1"/>
</dbReference>
<dbReference type="Gene3D" id="3.30.565.10">
    <property type="entry name" value="Histidine kinase-like ATPase, C-terminal domain"/>
    <property type="match status" value="1"/>
</dbReference>
<feature type="transmembrane region" description="Helical" evidence="11">
    <location>
        <begin position="110"/>
        <end position="129"/>
    </location>
</feature>
<dbReference type="InterPro" id="IPR036890">
    <property type="entry name" value="HATPase_C_sf"/>
</dbReference>
<comment type="catalytic activity">
    <reaction evidence="1">
        <text>ATP + protein L-histidine = ADP + protein N-phospho-L-histidine.</text>
        <dbReference type="EC" id="2.7.13.3"/>
    </reaction>
</comment>
<evidence type="ECO:0000259" key="12">
    <source>
        <dbReference type="SMART" id="SM00387"/>
    </source>
</evidence>
<evidence type="ECO:0000256" key="2">
    <source>
        <dbReference type="ARBA" id="ARBA00012438"/>
    </source>
</evidence>
<reference evidence="13 14" key="1">
    <citation type="submission" date="2019-05" db="EMBL/GenBank/DDBJ databases">
        <title>Draft genome sequence of Actinomadura sp. 14C53.</title>
        <authorList>
            <person name="Saricaoglu S."/>
            <person name="Isik K."/>
        </authorList>
    </citation>
    <scope>NUCLEOTIDE SEQUENCE [LARGE SCALE GENOMIC DNA]</scope>
    <source>
        <strain evidence="13 14">14C53</strain>
    </source>
</reference>
<feature type="region of interest" description="Disordered" evidence="10">
    <location>
        <begin position="1"/>
        <end position="20"/>
    </location>
</feature>
<dbReference type="GO" id="GO:0046983">
    <property type="term" value="F:protein dimerization activity"/>
    <property type="evidence" value="ECO:0007669"/>
    <property type="project" value="InterPro"/>
</dbReference>
<dbReference type="Pfam" id="PF07730">
    <property type="entry name" value="HisKA_3"/>
    <property type="match status" value="1"/>
</dbReference>
<evidence type="ECO:0000256" key="11">
    <source>
        <dbReference type="SAM" id="Phobius"/>
    </source>
</evidence>
<dbReference type="GO" id="GO:0005524">
    <property type="term" value="F:ATP binding"/>
    <property type="evidence" value="ECO:0007669"/>
    <property type="project" value="UniProtKB-KW"/>
</dbReference>
<keyword evidence="11" id="KW-0472">Membrane</keyword>
<evidence type="ECO:0000256" key="8">
    <source>
        <dbReference type="ARBA" id="ARBA00023012"/>
    </source>
</evidence>
<gene>
    <name evidence="13" type="ORF">ETD83_11865</name>
</gene>
<keyword evidence="6 13" id="KW-0418">Kinase</keyword>
<keyword evidence="3" id="KW-0597">Phosphoprotein</keyword>
<protein>
    <recommendedName>
        <fullName evidence="2">histidine kinase</fullName>
        <ecNumber evidence="2">2.7.13.3</ecNumber>
    </recommendedName>
</protein>
<evidence type="ECO:0000256" key="7">
    <source>
        <dbReference type="ARBA" id="ARBA00022840"/>
    </source>
</evidence>
<keyword evidence="14" id="KW-1185">Reference proteome</keyword>
<dbReference type="EC" id="2.7.13.3" evidence="2"/>
<evidence type="ECO:0000256" key="9">
    <source>
        <dbReference type="SAM" id="Coils"/>
    </source>
</evidence>
<feature type="transmembrane region" description="Helical" evidence="11">
    <location>
        <begin position="46"/>
        <end position="64"/>
    </location>
</feature>
<keyword evidence="4" id="KW-0808">Transferase</keyword>
<dbReference type="InterPro" id="IPR003594">
    <property type="entry name" value="HATPase_dom"/>
</dbReference>
<keyword evidence="8" id="KW-0902">Two-component regulatory system</keyword>
<dbReference type="PANTHER" id="PTHR24421:SF10">
    <property type="entry name" value="NITRATE_NITRITE SENSOR PROTEIN NARQ"/>
    <property type="match status" value="1"/>
</dbReference>
<evidence type="ECO:0000256" key="6">
    <source>
        <dbReference type="ARBA" id="ARBA00022777"/>
    </source>
</evidence>
<dbReference type="AlphaFoldDB" id="A0A5C4JFJ8"/>
<dbReference type="SUPFAM" id="SSF55874">
    <property type="entry name" value="ATPase domain of HSP90 chaperone/DNA topoisomerase II/histidine kinase"/>
    <property type="match status" value="1"/>
</dbReference>
<dbReference type="GO" id="GO:0016020">
    <property type="term" value="C:membrane"/>
    <property type="evidence" value="ECO:0007669"/>
    <property type="project" value="InterPro"/>
</dbReference>
<sequence>MSPWAERTETRRRPPAVRGRCAEAGRVREDGRVVTVPRVGVTTRDALFATLLACAAVAVAVMWPGVRDLDAAGMFLLLAVHAKLVVIRRWPTHGLVALLMLALPYHLAQYQHHALVPAEVVALFAYAVLGRRVRGVLTVAGALLFVCVVGMALQAGGKSLREQIAVIEAVISVVIAVQVWRVHRARLATITERAERAERTREEEARRRVAEERLRIARDLHDLLAHSITVIGVQAGAAAHLVRGDRPLDRTELAEALTSIADTCRDARTELRGTLQVLRGTDVGSSGALPGPDGIADLAQAARAAGVEVELDDADVGPLPPEIGVAAYRIVQEALTNVVKHAAAGRVAVTLSRDGGGLVVRVADDGTGPSGGTPGGFGILGMIERARSVGGTLDAGSGDGGGFVVTAVLPVADVVTPQ</sequence>
<dbReference type="Proteomes" id="UP000309174">
    <property type="component" value="Unassembled WGS sequence"/>
</dbReference>
<feature type="coiled-coil region" evidence="9">
    <location>
        <begin position="187"/>
        <end position="214"/>
    </location>
</feature>
<feature type="transmembrane region" description="Helical" evidence="11">
    <location>
        <begin position="136"/>
        <end position="157"/>
    </location>
</feature>
<accession>A0A5C4JFJ8</accession>
<dbReference type="InterPro" id="IPR050482">
    <property type="entry name" value="Sensor_HK_TwoCompSys"/>
</dbReference>
<dbReference type="SMART" id="SM00387">
    <property type="entry name" value="HATPase_c"/>
    <property type="match status" value="1"/>
</dbReference>
<keyword evidence="11" id="KW-1133">Transmembrane helix</keyword>
<dbReference type="EMBL" id="VCKW01000046">
    <property type="protein sequence ID" value="TMR02721.1"/>
    <property type="molecule type" value="Genomic_DNA"/>
</dbReference>
<evidence type="ECO:0000256" key="4">
    <source>
        <dbReference type="ARBA" id="ARBA00022679"/>
    </source>
</evidence>
<dbReference type="GO" id="GO:0000155">
    <property type="term" value="F:phosphorelay sensor kinase activity"/>
    <property type="evidence" value="ECO:0007669"/>
    <property type="project" value="InterPro"/>
</dbReference>
<dbReference type="PANTHER" id="PTHR24421">
    <property type="entry name" value="NITRATE/NITRITE SENSOR PROTEIN NARX-RELATED"/>
    <property type="match status" value="1"/>
</dbReference>
<evidence type="ECO:0000256" key="1">
    <source>
        <dbReference type="ARBA" id="ARBA00000085"/>
    </source>
</evidence>
<dbReference type="Pfam" id="PF02518">
    <property type="entry name" value="HATPase_c"/>
    <property type="match status" value="1"/>
</dbReference>
<keyword evidence="11" id="KW-0812">Transmembrane</keyword>
<keyword evidence="9" id="KW-0175">Coiled coil</keyword>
<evidence type="ECO:0000256" key="10">
    <source>
        <dbReference type="SAM" id="MobiDB-lite"/>
    </source>
</evidence>
<feature type="domain" description="Histidine kinase/HSP90-like ATPase" evidence="12">
    <location>
        <begin position="322"/>
        <end position="413"/>
    </location>
</feature>
<keyword evidence="7" id="KW-0067">ATP-binding</keyword>
<evidence type="ECO:0000313" key="14">
    <source>
        <dbReference type="Proteomes" id="UP000309174"/>
    </source>
</evidence>
<feature type="compositionally biased region" description="Basic and acidic residues" evidence="10">
    <location>
        <begin position="1"/>
        <end position="12"/>
    </location>
</feature>